<keyword evidence="7" id="KW-0472">Membrane</keyword>
<keyword evidence="5 7" id="KW-0378">Hydrolase</keyword>
<accession>A0A3S0ACH7</accession>
<evidence type="ECO:0000256" key="8">
    <source>
        <dbReference type="RuleBase" id="RU362042"/>
    </source>
</evidence>
<feature type="transmembrane region" description="Helical" evidence="7">
    <location>
        <begin position="12"/>
        <end position="29"/>
    </location>
</feature>
<evidence type="ECO:0000256" key="7">
    <source>
        <dbReference type="RuleBase" id="RU003993"/>
    </source>
</evidence>
<dbReference type="AlphaFoldDB" id="A0A3S0ACH7"/>
<sequence>MNAKTKEIVGNIVWFVALVAIVLGIRFFIMHPVQVSGHSMDPTLEDRQRIIAFNSTDNIKRFDIVTFPAPDDPGKSYIKRVIGLPGDEIEYRNDELFINGKRHDEPYLDAFKKKLDADEWLTYYVYEGTNQATTNFSLEDLQACGTKKVPKGSLFVLGDNRQNSKDSRYIGYIKIKDVSGDVKFSIWPPRKFGTVK</sequence>
<dbReference type="NCBIfam" id="TIGR02227">
    <property type="entry name" value="sigpep_I_bact"/>
    <property type="match status" value="1"/>
</dbReference>
<dbReference type="Pfam" id="PF10502">
    <property type="entry name" value="Peptidase_S26"/>
    <property type="match status" value="1"/>
</dbReference>
<evidence type="ECO:0000259" key="9">
    <source>
        <dbReference type="Pfam" id="PF10502"/>
    </source>
</evidence>
<dbReference type="PROSITE" id="PS00760">
    <property type="entry name" value="SPASE_I_2"/>
    <property type="match status" value="1"/>
</dbReference>
<dbReference type="CDD" id="cd06530">
    <property type="entry name" value="S26_SPase_I"/>
    <property type="match status" value="1"/>
</dbReference>
<keyword evidence="7" id="KW-1133">Transmembrane helix</keyword>
<dbReference type="InterPro" id="IPR019757">
    <property type="entry name" value="Pept_S26A_signal_pept_1_Lys-AS"/>
</dbReference>
<dbReference type="EMBL" id="PXZH01000001">
    <property type="protein sequence ID" value="RST89633.1"/>
    <property type="molecule type" value="Genomic_DNA"/>
</dbReference>
<evidence type="ECO:0000256" key="4">
    <source>
        <dbReference type="ARBA" id="ARBA00022670"/>
    </source>
</evidence>
<evidence type="ECO:0000256" key="1">
    <source>
        <dbReference type="ARBA" id="ARBA00000677"/>
    </source>
</evidence>
<comment type="similarity">
    <text evidence="8">Belongs to the peptidase S26 family.</text>
</comment>
<dbReference type="PRINTS" id="PR00727">
    <property type="entry name" value="LEADERPTASE"/>
</dbReference>
<feature type="domain" description="Peptidase S26" evidence="9">
    <location>
        <begin position="12"/>
        <end position="187"/>
    </location>
</feature>
<dbReference type="RefSeq" id="WP_125942244.1">
    <property type="nucleotide sequence ID" value="NZ_PXZH01000001.1"/>
</dbReference>
<keyword evidence="7" id="KW-0812">Transmembrane</keyword>
<proteinExistence type="inferred from homology"/>
<dbReference type="PROSITE" id="PS00761">
    <property type="entry name" value="SPASE_I_3"/>
    <property type="match status" value="1"/>
</dbReference>
<evidence type="ECO:0000313" key="10">
    <source>
        <dbReference type="EMBL" id="RST89633.1"/>
    </source>
</evidence>
<dbReference type="InterPro" id="IPR019533">
    <property type="entry name" value="Peptidase_S26"/>
</dbReference>
<dbReference type="EC" id="3.4.21.89" evidence="3 7"/>
<dbReference type="InterPro" id="IPR036286">
    <property type="entry name" value="LexA/Signal_pep-like_sf"/>
</dbReference>
<dbReference type="InterPro" id="IPR000223">
    <property type="entry name" value="Pept_S26A_signal_pept_1"/>
</dbReference>
<comment type="subcellular location">
    <subcellularLocation>
        <location evidence="2">Cell membrane</location>
        <topology evidence="2">Single-pass type II membrane protein</topology>
    </subcellularLocation>
    <subcellularLocation>
        <location evidence="8">Membrane</location>
        <topology evidence="8">Single-pass type II membrane protein</topology>
    </subcellularLocation>
</comment>
<organism evidence="10 11">
    <name type="scientific">Vagococcus humatus</name>
    <dbReference type="NCBI Taxonomy" id="1889241"/>
    <lineage>
        <taxon>Bacteria</taxon>
        <taxon>Bacillati</taxon>
        <taxon>Bacillota</taxon>
        <taxon>Bacilli</taxon>
        <taxon>Lactobacillales</taxon>
        <taxon>Enterococcaceae</taxon>
        <taxon>Vagococcus</taxon>
    </lineage>
</organism>
<dbReference type="PROSITE" id="PS00501">
    <property type="entry name" value="SPASE_I_1"/>
    <property type="match status" value="1"/>
</dbReference>
<evidence type="ECO:0000313" key="11">
    <source>
        <dbReference type="Proteomes" id="UP000277864"/>
    </source>
</evidence>
<comment type="catalytic activity">
    <reaction evidence="1 7">
        <text>Cleavage of hydrophobic, N-terminal signal or leader sequences from secreted and periplasmic proteins.</text>
        <dbReference type="EC" id="3.4.21.89"/>
    </reaction>
</comment>
<dbReference type="InterPro" id="IPR019758">
    <property type="entry name" value="Pept_S26A_signal_pept_1_CS"/>
</dbReference>
<dbReference type="Proteomes" id="UP000277864">
    <property type="component" value="Unassembled WGS sequence"/>
</dbReference>
<dbReference type="Gene3D" id="2.10.109.10">
    <property type="entry name" value="Umud Fragment, subunit A"/>
    <property type="match status" value="1"/>
</dbReference>
<keyword evidence="11" id="KW-1185">Reference proteome</keyword>
<reference evidence="10 11" key="1">
    <citation type="submission" date="2018-03" db="EMBL/GenBank/DDBJ databases">
        <authorList>
            <person name="Gulvik C.A."/>
        </authorList>
    </citation>
    <scope>NUCLEOTIDE SEQUENCE [LARGE SCALE GENOMIC DNA]</scope>
    <source>
        <strain evidence="10 11">JCM 31581</strain>
    </source>
</reference>
<dbReference type="SUPFAM" id="SSF51306">
    <property type="entry name" value="LexA/Signal peptidase"/>
    <property type="match status" value="1"/>
</dbReference>
<comment type="caution">
    <text evidence="10">The sequence shown here is derived from an EMBL/GenBank/DDBJ whole genome shotgun (WGS) entry which is preliminary data.</text>
</comment>
<dbReference type="GO" id="GO:0004252">
    <property type="term" value="F:serine-type endopeptidase activity"/>
    <property type="evidence" value="ECO:0007669"/>
    <property type="project" value="InterPro"/>
</dbReference>
<dbReference type="InterPro" id="IPR019756">
    <property type="entry name" value="Pept_S26A_signal_pept_1_Ser-AS"/>
</dbReference>
<feature type="active site" evidence="6">
    <location>
        <position position="39"/>
    </location>
</feature>
<evidence type="ECO:0000256" key="2">
    <source>
        <dbReference type="ARBA" id="ARBA00004401"/>
    </source>
</evidence>
<gene>
    <name evidence="10" type="primary">lepB</name>
    <name evidence="10" type="ORF">C7P63_00720</name>
</gene>
<dbReference type="GO" id="GO:0006465">
    <property type="term" value="P:signal peptide processing"/>
    <property type="evidence" value="ECO:0007669"/>
    <property type="project" value="InterPro"/>
</dbReference>
<dbReference type="PANTHER" id="PTHR43390:SF8">
    <property type="entry name" value="SIGNAL PEPTIDASE I"/>
    <property type="match status" value="1"/>
</dbReference>
<dbReference type="OrthoDB" id="9802919at2"/>
<feature type="active site" evidence="6">
    <location>
        <position position="79"/>
    </location>
</feature>
<name>A0A3S0ACH7_9ENTE</name>
<evidence type="ECO:0000256" key="3">
    <source>
        <dbReference type="ARBA" id="ARBA00013208"/>
    </source>
</evidence>
<protein>
    <recommendedName>
        <fullName evidence="3 7">Signal peptidase I</fullName>
        <ecNumber evidence="3 7">3.4.21.89</ecNumber>
    </recommendedName>
</protein>
<keyword evidence="4 7" id="KW-0645">Protease</keyword>
<evidence type="ECO:0000256" key="6">
    <source>
        <dbReference type="PIRSR" id="PIRSR600223-1"/>
    </source>
</evidence>
<evidence type="ECO:0000256" key="5">
    <source>
        <dbReference type="ARBA" id="ARBA00022801"/>
    </source>
</evidence>
<dbReference type="GO" id="GO:0005886">
    <property type="term" value="C:plasma membrane"/>
    <property type="evidence" value="ECO:0007669"/>
    <property type="project" value="UniProtKB-SubCell"/>
</dbReference>
<dbReference type="GO" id="GO:0009003">
    <property type="term" value="F:signal peptidase activity"/>
    <property type="evidence" value="ECO:0007669"/>
    <property type="project" value="UniProtKB-EC"/>
</dbReference>
<dbReference type="PANTHER" id="PTHR43390">
    <property type="entry name" value="SIGNAL PEPTIDASE I"/>
    <property type="match status" value="1"/>
</dbReference>